<protein>
    <submittedName>
        <fullName evidence="1">Uncharacterized protein</fullName>
    </submittedName>
</protein>
<proteinExistence type="predicted"/>
<gene>
    <name evidence="1" type="ORF">EGYM00163_LOCUS51800</name>
</gene>
<organism evidence="1">
    <name type="scientific">Eutreptiella gymnastica</name>
    <dbReference type="NCBI Taxonomy" id="73025"/>
    <lineage>
        <taxon>Eukaryota</taxon>
        <taxon>Discoba</taxon>
        <taxon>Euglenozoa</taxon>
        <taxon>Euglenida</taxon>
        <taxon>Spirocuta</taxon>
        <taxon>Euglenophyceae</taxon>
        <taxon>Eutreptiales</taxon>
        <taxon>Eutreptiaceae</taxon>
        <taxon>Eutreptiella</taxon>
    </lineage>
</organism>
<name>A0A7S4GN02_9EUGL</name>
<dbReference type="EMBL" id="HBJA01151169">
    <property type="protein sequence ID" value="CAE0841895.1"/>
    <property type="molecule type" value="Transcribed_RNA"/>
</dbReference>
<evidence type="ECO:0000313" key="1">
    <source>
        <dbReference type="EMBL" id="CAE0841895.1"/>
    </source>
</evidence>
<sequence>MGCKKLWFVEAVDEFCVPGGVATIFECTAMQLVQTGVSQLTPAECQLSCPVPSGRHIIVVFWLVYEKRPNHFSRASPLLLRRFKERGCGRSSEALGEDGWGAASFLSQQTMGDVFVHPDLQGSSSPFLLPLQI</sequence>
<dbReference type="AlphaFoldDB" id="A0A7S4GN02"/>
<reference evidence="1" key="1">
    <citation type="submission" date="2021-01" db="EMBL/GenBank/DDBJ databases">
        <authorList>
            <person name="Corre E."/>
            <person name="Pelletier E."/>
            <person name="Niang G."/>
            <person name="Scheremetjew M."/>
            <person name="Finn R."/>
            <person name="Kale V."/>
            <person name="Holt S."/>
            <person name="Cochrane G."/>
            <person name="Meng A."/>
            <person name="Brown T."/>
            <person name="Cohen L."/>
        </authorList>
    </citation>
    <scope>NUCLEOTIDE SEQUENCE</scope>
    <source>
        <strain evidence="1">CCMP1594</strain>
    </source>
</reference>
<accession>A0A7S4GN02</accession>